<dbReference type="STRING" id="663331.D4AZ09"/>
<protein>
    <submittedName>
        <fullName evidence="7">Uncharacterized protein</fullName>
    </submittedName>
</protein>
<dbReference type="PROSITE" id="PS00678">
    <property type="entry name" value="WD_REPEATS_1"/>
    <property type="match status" value="1"/>
</dbReference>
<feature type="repeat" description="WD" evidence="5">
    <location>
        <begin position="252"/>
        <end position="294"/>
    </location>
</feature>
<evidence type="ECO:0000313" key="7">
    <source>
        <dbReference type="EMBL" id="EFE31829.1"/>
    </source>
</evidence>
<dbReference type="PANTHER" id="PTHR46202:SF1">
    <property type="entry name" value="DNA EXCISION REPAIR PROTEIN ERCC-8"/>
    <property type="match status" value="1"/>
</dbReference>
<dbReference type="KEGG" id="abe:ARB_01428"/>
<evidence type="ECO:0000256" key="5">
    <source>
        <dbReference type="PROSITE-ProRule" id="PRU00221"/>
    </source>
</evidence>
<dbReference type="InterPro" id="IPR042238">
    <property type="entry name" value="Rad28/ERCC8/Ckn1/ATCSA-1"/>
</dbReference>
<dbReference type="GeneID" id="9520199"/>
<dbReference type="HOGENOM" id="CLU_032951_0_1_1"/>
<dbReference type="eggNOG" id="KOG4283">
    <property type="taxonomic scope" value="Eukaryota"/>
</dbReference>
<dbReference type="PROSITE" id="PS50082">
    <property type="entry name" value="WD_REPEATS_2"/>
    <property type="match status" value="2"/>
</dbReference>
<dbReference type="InterPro" id="IPR019775">
    <property type="entry name" value="WD40_repeat_CS"/>
</dbReference>
<evidence type="ECO:0000256" key="3">
    <source>
        <dbReference type="ARBA" id="ARBA00022763"/>
    </source>
</evidence>
<keyword evidence="3" id="KW-0227">DNA damage</keyword>
<dbReference type="GO" id="GO:0006283">
    <property type="term" value="P:transcription-coupled nucleotide-excision repair"/>
    <property type="evidence" value="ECO:0007669"/>
    <property type="project" value="InterPro"/>
</dbReference>
<dbReference type="Pfam" id="PF00400">
    <property type="entry name" value="WD40"/>
    <property type="match status" value="3"/>
</dbReference>
<evidence type="ECO:0000256" key="4">
    <source>
        <dbReference type="ARBA" id="ARBA00023204"/>
    </source>
</evidence>
<dbReference type="OMA" id="GEIFMFE"/>
<sequence length="531" mass="58268">MNSYILNRSQGSIHPFQFHFAQCTRLVHGLAAAPGIRFSAGKQHKSQPGAADIAEGTPDIRHSDFDFEDIWAHKAGVNVLAIDQYEKRYTEKLQVAKRINLSMVSGGADTSIHLWDLEGRGTELNYLHQPVASVSKYVLPGFQTKLIDCHSRQLYKRQTNASTHTHALTSLSIYPFDPTPSTILSTSHDATLKLSSLGESDIVPVHTFNLHSTPYSHSLSAHQASHLLIAVGTSENAIRLLDLRSGLSTHALPAHTGAVISVQWAPHNPHLIASGSKDNRVIIFDVRRGGRNSAIASFDMDDSMGILSLESPASQQTSQSGKLFSTSSRAHNGTVTGVRWTSNGSHLLSAGQDSRIRVWDASTGANTLIHFGPRIRNSASLHLAERAPLVLPENNSVVTLSQGHGAVLWPNYNDQDDRGEIFMFEIHDGTQIKHLRVPGLISREKPRGRPTALSAARINALAWRGNGASGEGMEMFSAHGDGTIRSWTSRTEEDEEFEAEAVNNEQEEKKRKRDILDEVYRGLMQPGVTFT</sequence>
<dbReference type="RefSeq" id="XP_003012469.1">
    <property type="nucleotide sequence ID" value="XM_003012423.1"/>
</dbReference>
<dbReference type="FunFam" id="2.130.10.10:FF:001166">
    <property type="entry name" value="WD repeat protein (AFU_orthologue AFUA_4G09620)"/>
    <property type="match status" value="1"/>
</dbReference>
<keyword evidence="4" id="KW-0234">DNA repair</keyword>
<evidence type="ECO:0000313" key="8">
    <source>
        <dbReference type="Proteomes" id="UP000008866"/>
    </source>
</evidence>
<dbReference type="SUPFAM" id="SSF50978">
    <property type="entry name" value="WD40 repeat-like"/>
    <property type="match status" value="1"/>
</dbReference>
<dbReference type="PANTHER" id="PTHR46202">
    <property type="entry name" value="DNA EXCISION REPAIR PROTEIN ERCC-8"/>
    <property type="match status" value="1"/>
</dbReference>
<dbReference type="PRINTS" id="PR00320">
    <property type="entry name" value="GPROTEINBRPT"/>
</dbReference>
<dbReference type="Proteomes" id="UP000008866">
    <property type="component" value="Unassembled WGS sequence"/>
</dbReference>
<dbReference type="InterPro" id="IPR020472">
    <property type="entry name" value="WD40_PAC1"/>
</dbReference>
<dbReference type="GO" id="GO:0000209">
    <property type="term" value="P:protein polyubiquitination"/>
    <property type="evidence" value="ECO:0007669"/>
    <property type="project" value="TreeGrafter"/>
</dbReference>
<feature type="repeat" description="WD" evidence="5">
    <location>
        <begin position="328"/>
        <end position="369"/>
    </location>
</feature>
<dbReference type="PROSITE" id="PS50294">
    <property type="entry name" value="WD_REPEATS_REGION"/>
    <property type="match status" value="2"/>
</dbReference>
<organism evidence="7 8">
    <name type="scientific">Arthroderma benhamiae (strain ATCC MYA-4681 / CBS 112371)</name>
    <name type="common">Trichophyton mentagrophytes</name>
    <dbReference type="NCBI Taxonomy" id="663331"/>
    <lineage>
        <taxon>Eukaryota</taxon>
        <taxon>Fungi</taxon>
        <taxon>Dikarya</taxon>
        <taxon>Ascomycota</taxon>
        <taxon>Pezizomycotina</taxon>
        <taxon>Eurotiomycetes</taxon>
        <taxon>Eurotiomycetidae</taxon>
        <taxon>Onygenales</taxon>
        <taxon>Arthrodermataceae</taxon>
        <taxon>Trichophyton</taxon>
    </lineage>
</organism>
<keyword evidence="2" id="KW-0677">Repeat</keyword>
<evidence type="ECO:0000256" key="2">
    <source>
        <dbReference type="ARBA" id="ARBA00022737"/>
    </source>
</evidence>
<evidence type="ECO:0000256" key="1">
    <source>
        <dbReference type="ARBA" id="ARBA00022574"/>
    </source>
</evidence>
<gene>
    <name evidence="7" type="ORF">ARB_01428</name>
</gene>
<feature type="region of interest" description="Disordered" evidence="6">
    <location>
        <begin position="491"/>
        <end position="511"/>
    </location>
</feature>
<dbReference type="GO" id="GO:0000109">
    <property type="term" value="C:nucleotide-excision repair complex"/>
    <property type="evidence" value="ECO:0007669"/>
    <property type="project" value="TreeGrafter"/>
</dbReference>
<dbReference type="Gene3D" id="2.130.10.10">
    <property type="entry name" value="YVTN repeat-like/Quinoprotein amine dehydrogenase"/>
    <property type="match status" value="1"/>
</dbReference>
<dbReference type="InterPro" id="IPR015943">
    <property type="entry name" value="WD40/YVTN_repeat-like_dom_sf"/>
</dbReference>
<dbReference type="SMART" id="SM00320">
    <property type="entry name" value="WD40"/>
    <property type="match status" value="6"/>
</dbReference>
<comment type="caution">
    <text evidence="7">The sequence shown here is derived from an EMBL/GenBank/DDBJ whole genome shotgun (WGS) entry which is preliminary data.</text>
</comment>
<accession>D4AZ09</accession>
<reference evidence="8" key="1">
    <citation type="journal article" date="2011" name="Genome Biol.">
        <title>Comparative and functional genomics provide insights into the pathogenicity of dermatophytic fungi.</title>
        <authorList>
            <person name="Burmester A."/>
            <person name="Shelest E."/>
            <person name="Gloeckner G."/>
            <person name="Heddergott C."/>
            <person name="Schindler S."/>
            <person name="Staib P."/>
            <person name="Heidel A."/>
            <person name="Felder M."/>
            <person name="Petzold A."/>
            <person name="Szafranski K."/>
            <person name="Feuermann M."/>
            <person name="Pedruzzi I."/>
            <person name="Priebe S."/>
            <person name="Groth M."/>
            <person name="Winkler R."/>
            <person name="Li W."/>
            <person name="Kniemeyer O."/>
            <person name="Schroeckh V."/>
            <person name="Hertweck C."/>
            <person name="Hube B."/>
            <person name="White T.C."/>
            <person name="Platzer M."/>
            <person name="Guthke R."/>
            <person name="Heitman J."/>
            <person name="Woestemeyer J."/>
            <person name="Zipfel P.F."/>
            <person name="Monod M."/>
            <person name="Brakhage A.A."/>
        </authorList>
    </citation>
    <scope>NUCLEOTIDE SEQUENCE [LARGE SCALE GENOMIC DNA]</scope>
    <source>
        <strain evidence="8">ATCC MYA-4681 / CBS 112371</strain>
    </source>
</reference>
<dbReference type="InterPro" id="IPR036322">
    <property type="entry name" value="WD40_repeat_dom_sf"/>
</dbReference>
<dbReference type="AlphaFoldDB" id="D4AZ09"/>
<proteinExistence type="predicted"/>
<dbReference type="GO" id="GO:0043161">
    <property type="term" value="P:proteasome-mediated ubiquitin-dependent protein catabolic process"/>
    <property type="evidence" value="ECO:0007669"/>
    <property type="project" value="TreeGrafter"/>
</dbReference>
<keyword evidence="1 5" id="KW-0853">WD repeat</keyword>
<keyword evidence="8" id="KW-1185">Reference proteome</keyword>
<dbReference type="GO" id="GO:0031464">
    <property type="term" value="C:Cul4A-RING E3 ubiquitin ligase complex"/>
    <property type="evidence" value="ECO:0007669"/>
    <property type="project" value="TreeGrafter"/>
</dbReference>
<dbReference type="EMBL" id="ABSU01000019">
    <property type="protein sequence ID" value="EFE31829.1"/>
    <property type="molecule type" value="Genomic_DNA"/>
</dbReference>
<evidence type="ECO:0000256" key="6">
    <source>
        <dbReference type="SAM" id="MobiDB-lite"/>
    </source>
</evidence>
<name>D4AZ09_ARTBC</name>
<dbReference type="InterPro" id="IPR001680">
    <property type="entry name" value="WD40_rpt"/>
</dbReference>